<evidence type="ECO:0000313" key="2">
    <source>
        <dbReference type="EMBL" id="CAI5451867.1"/>
    </source>
</evidence>
<dbReference type="Proteomes" id="UP001152747">
    <property type="component" value="Unassembled WGS sequence"/>
</dbReference>
<comment type="caution">
    <text evidence="2">The sequence shown here is derived from an EMBL/GenBank/DDBJ whole genome shotgun (WGS) entry which is preliminary data.</text>
</comment>
<accession>A0A9P1IXB4</accession>
<dbReference type="AlphaFoldDB" id="A0A9P1IXB4"/>
<dbReference type="OrthoDB" id="5813366at2759"/>
<reference evidence="2" key="1">
    <citation type="submission" date="2022-11" db="EMBL/GenBank/DDBJ databases">
        <authorList>
            <person name="Kikuchi T."/>
        </authorList>
    </citation>
    <scope>NUCLEOTIDE SEQUENCE</scope>
    <source>
        <strain evidence="2">PS1010</strain>
    </source>
</reference>
<sequence>MLSSSKNLLKIFVFFLILALISAIPLRQWIEDYDESLGNVDGMAGAPEFLSFGKRNIAIGRGDGLRPGK</sequence>
<feature type="signal peptide" evidence="1">
    <location>
        <begin position="1"/>
        <end position="23"/>
    </location>
</feature>
<keyword evidence="3" id="KW-1185">Reference proteome</keyword>
<keyword evidence="1" id="KW-0732">Signal</keyword>
<dbReference type="EMBL" id="CANHGI010000005">
    <property type="protein sequence ID" value="CAI5451867.1"/>
    <property type="molecule type" value="Genomic_DNA"/>
</dbReference>
<organism evidence="2 3">
    <name type="scientific">Caenorhabditis angaria</name>
    <dbReference type="NCBI Taxonomy" id="860376"/>
    <lineage>
        <taxon>Eukaryota</taxon>
        <taxon>Metazoa</taxon>
        <taxon>Ecdysozoa</taxon>
        <taxon>Nematoda</taxon>
        <taxon>Chromadorea</taxon>
        <taxon>Rhabditida</taxon>
        <taxon>Rhabditina</taxon>
        <taxon>Rhabditomorpha</taxon>
        <taxon>Rhabditoidea</taxon>
        <taxon>Rhabditidae</taxon>
        <taxon>Peloderinae</taxon>
        <taxon>Caenorhabditis</taxon>
    </lineage>
</organism>
<gene>
    <name evidence="2" type="ORF">CAMP_LOCUS14504</name>
</gene>
<feature type="chain" id="PRO_5040426921" evidence="1">
    <location>
        <begin position="24"/>
        <end position="69"/>
    </location>
</feature>
<name>A0A9P1IXB4_9PELO</name>
<proteinExistence type="predicted"/>
<protein>
    <submittedName>
        <fullName evidence="2">Uncharacterized protein</fullName>
    </submittedName>
</protein>
<evidence type="ECO:0000256" key="1">
    <source>
        <dbReference type="SAM" id="SignalP"/>
    </source>
</evidence>
<evidence type="ECO:0000313" key="3">
    <source>
        <dbReference type="Proteomes" id="UP001152747"/>
    </source>
</evidence>